<reference evidence="12 13" key="1">
    <citation type="submission" date="2021-10" db="EMBL/GenBank/DDBJ databases">
        <title>Draft genome of Aestuariibacter halophilus JC2043.</title>
        <authorList>
            <person name="Emsley S.A."/>
            <person name="Pfannmuller K.M."/>
            <person name="Ushijima B."/>
            <person name="Saw J.H."/>
            <person name="Videau P."/>
        </authorList>
    </citation>
    <scope>NUCLEOTIDE SEQUENCE [LARGE SCALE GENOMIC DNA]</scope>
    <source>
        <strain evidence="12 13">JC2043</strain>
    </source>
</reference>
<dbReference type="Pfam" id="PF01545">
    <property type="entry name" value="Cation_efflux"/>
    <property type="match status" value="1"/>
</dbReference>
<keyword evidence="4" id="KW-0410">Iron transport</keyword>
<dbReference type="InterPro" id="IPR058533">
    <property type="entry name" value="Cation_efflux_TM"/>
</dbReference>
<dbReference type="Pfam" id="PF16916">
    <property type="entry name" value="ZT_dimer"/>
    <property type="match status" value="1"/>
</dbReference>
<feature type="transmembrane region" description="Helical" evidence="9">
    <location>
        <begin position="175"/>
        <end position="192"/>
    </location>
</feature>
<keyword evidence="6" id="KW-0862">Zinc</keyword>
<keyword evidence="6" id="KW-0864">Zinc transport</keyword>
<feature type="domain" description="Cation efflux protein transmembrane" evidence="10">
    <location>
        <begin position="10"/>
        <end position="200"/>
    </location>
</feature>
<evidence type="ECO:0000313" key="13">
    <source>
        <dbReference type="Proteomes" id="UP001520878"/>
    </source>
</evidence>
<evidence type="ECO:0000256" key="6">
    <source>
        <dbReference type="ARBA" id="ARBA00022906"/>
    </source>
</evidence>
<keyword evidence="6" id="KW-0406">Ion transport</keyword>
<dbReference type="InterPro" id="IPR002524">
    <property type="entry name" value="Cation_efflux"/>
</dbReference>
<dbReference type="InterPro" id="IPR050291">
    <property type="entry name" value="CDF_Transporter"/>
</dbReference>
<evidence type="ECO:0000256" key="7">
    <source>
        <dbReference type="ARBA" id="ARBA00022989"/>
    </source>
</evidence>
<feature type="domain" description="Cation efflux protein cytoplasmic" evidence="11">
    <location>
        <begin position="206"/>
        <end position="279"/>
    </location>
</feature>
<dbReference type="Gene3D" id="3.30.70.1350">
    <property type="entry name" value="Cation efflux protein, cytoplasmic domain"/>
    <property type="match status" value="1"/>
</dbReference>
<name>A0ABS8G5Q4_9ALTE</name>
<dbReference type="PANTHER" id="PTHR43840:SF15">
    <property type="entry name" value="MITOCHONDRIAL METAL TRANSPORTER 1-RELATED"/>
    <property type="match status" value="1"/>
</dbReference>
<dbReference type="InterPro" id="IPR027470">
    <property type="entry name" value="Cation_efflux_CTD"/>
</dbReference>
<gene>
    <name evidence="12" type="ORF">LJ739_06635</name>
</gene>
<evidence type="ECO:0000259" key="11">
    <source>
        <dbReference type="Pfam" id="PF16916"/>
    </source>
</evidence>
<keyword evidence="8 9" id="KW-0472">Membrane</keyword>
<evidence type="ECO:0000256" key="8">
    <source>
        <dbReference type="ARBA" id="ARBA00023136"/>
    </source>
</evidence>
<dbReference type="RefSeq" id="WP_229158311.1">
    <property type="nucleotide sequence ID" value="NZ_JAJEWP010000001.1"/>
</dbReference>
<dbReference type="EMBL" id="JAJEWP010000001">
    <property type="protein sequence ID" value="MCC2615912.1"/>
    <property type="molecule type" value="Genomic_DNA"/>
</dbReference>
<dbReference type="SUPFAM" id="SSF161111">
    <property type="entry name" value="Cation efflux protein transmembrane domain-like"/>
    <property type="match status" value="1"/>
</dbReference>
<keyword evidence="5 9" id="KW-0812">Transmembrane</keyword>
<feature type="transmembrane region" description="Helical" evidence="9">
    <location>
        <begin position="76"/>
        <end position="97"/>
    </location>
</feature>
<evidence type="ECO:0000256" key="5">
    <source>
        <dbReference type="ARBA" id="ARBA00022692"/>
    </source>
</evidence>
<comment type="subcellular location">
    <subcellularLocation>
        <location evidence="1">Membrane</location>
        <topology evidence="1">Multi-pass membrane protein</topology>
    </subcellularLocation>
</comment>
<evidence type="ECO:0000313" key="12">
    <source>
        <dbReference type="EMBL" id="MCC2615912.1"/>
    </source>
</evidence>
<accession>A0ABS8G5Q4</accession>
<feature type="transmembrane region" description="Helical" evidence="9">
    <location>
        <begin position="109"/>
        <end position="128"/>
    </location>
</feature>
<evidence type="ECO:0000256" key="9">
    <source>
        <dbReference type="SAM" id="Phobius"/>
    </source>
</evidence>
<keyword evidence="13" id="KW-1185">Reference proteome</keyword>
<dbReference type="Gene3D" id="1.20.1510.10">
    <property type="entry name" value="Cation efflux protein transmembrane domain"/>
    <property type="match status" value="1"/>
</dbReference>
<dbReference type="InterPro" id="IPR027469">
    <property type="entry name" value="Cation_efflux_TMD_sf"/>
</dbReference>
<keyword evidence="4" id="KW-0408">Iron</keyword>
<evidence type="ECO:0000259" key="10">
    <source>
        <dbReference type="Pfam" id="PF01545"/>
    </source>
</evidence>
<dbReference type="PANTHER" id="PTHR43840">
    <property type="entry name" value="MITOCHONDRIAL METAL TRANSPORTER 1-RELATED"/>
    <property type="match status" value="1"/>
</dbReference>
<sequence length="280" mass="30729">MSRQVKRVLIIEGSVNAMLALVKFVVGLITGSAALVADALHSLTDLVNNVFAWLAVNLAAQPADDDHPYGHQKFESLAVFGLAVLLSVVAIEVFINALKRIGEPVEQNLPGLIILVLALGVNLSLSLWEQRWAKRLDSSLLSADASHTFSDVLTSVAVLIGWQLAAMGYYWLDTVFATVVSVLILILAYRLFMRAIPTLVDQQLDNHQRVSDTVSAVEEVQSVRQLRARKQGKGYVADITVGVDPQLSVEQAHGIADEIERTLAERFNIFDVTVHIEPER</sequence>
<evidence type="ECO:0000256" key="4">
    <source>
        <dbReference type="ARBA" id="ARBA00022496"/>
    </source>
</evidence>
<dbReference type="NCBIfam" id="TIGR01297">
    <property type="entry name" value="CDF"/>
    <property type="match status" value="1"/>
</dbReference>
<proteinExistence type="inferred from homology"/>
<evidence type="ECO:0000256" key="2">
    <source>
        <dbReference type="ARBA" id="ARBA00010212"/>
    </source>
</evidence>
<keyword evidence="7 9" id="KW-1133">Transmembrane helix</keyword>
<keyword evidence="3" id="KW-0813">Transport</keyword>
<dbReference type="InterPro" id="IPR036837">
    <property type="entry name" value="Cation_efflux_CTD_sf"/>
</dbReference>
<comment type="caution">
    <text evidence="12">The sequence shown here is derived from an EMBL/GenBank/DDBJ whole genome shotgun (WGS) entry which is preliminary data.</text>
</comment>
<evidence type="ECO:0000256" key="1">
    <source>
        <dbReference type="ARBA" id="ARBA00004141"/>
    </source>
</evidence>
<comment type="similarity">
    <text evidence="2">Belongs to the cation diffusion facilitator (CDF) transporter (TC 2.A.4) family. FieF subfamily.</text>
</comment>
<dbReference type="Proteomes" id="UP001520878">
    <property type="component" value="Unassembled WGS sequence"/>
</dbReference>
<evidence type="ECO:0000256" key="3">
    <source>
        <dbReference type="ARBA" id="ARBA00022448"/>
    </source>
</evidence>
<protein>
    <submittedName>
        <fullName evidence="12">Cation diffusion facilitator family transporter</fullName>
    </submittedName>
</protein>
<organism evidence="12 13">
    <name type="scientific">Fluctibacter halophilus</name>
    <dbReference type="NCBI Taxonomy" id="226011"/>
    <lineage>
        <taxon>Bacteria</taxon>
        <taxon>Pseudomonadati</taxon>
        <taxon>Pseudomonadota</taxon>
        <taxon>Gammaproteobacteria</taxon>
        <taxon>Alteromonadales</taxon>
        <taxon>Alteromonadaceae</taxon>
        <taxon>Fluctibacter</taxon>
    </lineage>
</organism>
<feature type="transmembrane region" description="Helical" evidence="9">
    <location>
        <begin position="21"/>
        <end position="40"/>
    </location>
</feature>
<dbReference type="SUPFAM" id="SSF160240">
    <property type="entry name" value="Cation efflux protein cytoplasmic domain-like"/>
    <property type="match status" value="1"/>
</dbReference>